<sequence length="125" mass="13264">MAELTAQLVSVDRLLWKGQAKIVTAQTTEGEIGILPGHEPLLGQLKDNGVVTIQPVDDERIVAAVQGGFLSVQGDKVTILADYAIFAGEVDSAAAESGLHDEDELTKARSEAELAAVRRASNINR</sequence>
<evidence type="ECO:0000313" key="10">
    <source>
        <dbReference type="EMBL" id="AKV58565.1"/>
    </source>
</evidence>
<evidence type="ECO:0000256" key="7">
    <source>
        <dbReference type="ARBA" id="ARBA00023310"/>
    </source>
</evidence>
<dbReference type="SUPFAM" id="SSF51344">
    <property type="entry name" value="Epsilon subunit of F1F0-ATP synthase N-terminal domain"/>
    <property type="match status" value="1"/>
</dbReference>
<dbReference type="PANTHER" id="PTHR13822:SF10">
    <property type="entry name" value="ATP SYNTHASE EPSILON CHAIN, CHLOROPLASTIC"/>
    <property type="match status" value="1"/>
</dbReference>
<dbReference type="PATRIC" id="fig|156976.3.peg.903"/>
<dbReference type="Proteomes" id="UP000060016">
    <property type="component" value="Chromosome"/>
</dbReference>
<evidence type="ECO:0000256" key="5">
    <source>
        <dbReference type="ARBA" id="ARBA00023136"/>
    </source>
</evidence>
<evidence type="ECO:0000313" key="11">
    <source>
        <dbReference type="Proteomes" id="UP000060016"/>
    </source>
</evidence>
<comment type="subunit">
    <text evidence="8 9">F-type ATPases have 2 components, CF(1) - the catalytic core - and CF(0) - the membrane proton channel. CF(1) has five subunits: alpha(3), beta(3), gamma(1), delta(1), epsilon(1). CF(0) has three main subunits: a, b and c.</text>
</comment>
<dbReference type="STRING" id="156976.AK829_04555"/>
<dbReference type="NCBIfam" id="NF009977">
    <property type="entry name" value="PRK13442.1"/>
    <property type="match status" value="1"/>
</dbReference>
<dbReference type="Pfam" id="PF02823">
    <property type="entry name" value="ATP-synt_DE_N"/>
    <property type="match status" value="1"/>
</dbReference>
<keyword evidence="8" id="KW-1003">Cell membrane</keyword>
<dbReference type="NCBIfam" id="TIGR01216">
    <property type="entry name" value="ATP_synt_epsi"/>
    <property type="match status" value="1"/>
</dbReference>
<evidence type="ECO:0000256" key="9">
    <source>
        <dbReference type="RuleBase" id="RU003656"/>
    </source>
</evidence>
<keyword evidence="5 8" id="KW-0472">Membrane</keyword>
<comment type="subcellular location">
    <subcellularLocation>
        <location evidence="1 8">Cell membrane</location>
        <topology evidence="1 8">Peripheral membrane protein</topology>
    </subcellularLocation>
</comment>
<dbReference type="InterPro" id="IPR036771">
    <property type="entry name" value="ATPsynth_dsu/esu_N"/>
</dbReference>
<dbReference type="InterPro" id="IPR001469">
    <property type="entry name" value="ATP_synth_F1_dsu/esu"/>
</dbReference>
<dbReference type="KEGG" id="crie:AK829_04555"/>
<comment type="similarity">
    <text evidence="2 8 9">Belongs to the ATPase epsilon chain family.</text>
</comment>
<reference evidence="10 11" key="1">
    <citation type="submission" date="2015-08" db="EMBL/GenBank/DDBJ databases">
        <authorList>
            <person name="Babu N.S."/>
            <person name="Beckwith C.J."/>
            <person name="Beseler K.G."/>
            <person name="Brison A."/>
            <person name="Carone J.V."/>
            <person name="Caskin T.P."/>
            <person name="Diamond M."/>
            <person name="Durham M.E."/>
            <person name="Foxe J.M."/>
            <person name="Go M."/>
            <person name="Henderson B.A."/>
            <person name="Jones I.B."/>
            <person name="McGettigan J.A."/>
            <person name="Micheletti S.J."/>
            <person name="Nasrallah M.E."/>
            <person name="Ortiz D."/>
            <person name="Piller C.R."/>
            <person name="Privatt S.R."/>
            <person name="Schneider S.L."/>
            <person name="Sharp S."/>
            <person name="Smith T.C."/>
            <person name="Stanton J.D."/>
            <person name="Ullery H.E."/>
            <person name="Wilson R.J."/>
            <person name="Serrano M.G."/>
            <person name="Buck G."/>
            <person name="Lee V."/>
            <person name="Wang Y."/>
            <person name="Carvalho R."/>
            <person name="Voegtly L."/>
            <person name="Shi R."/>
            <person name="Duckworth R."/>
            <person name="Johnson A."/>
            <person name="Loviza R."/>
            <person name="Walstead R."/>
            <person name="Shah Z."/>
            <person name="Kiflezghi M."/>
            <person name="Wade K."/>
            <person name="Ball S.L."/>
            <person name="Bradley K.W."/>
            <person name="Asai D.J."/>
            <person name="Bowman C.A."/>
            <person name="Russell D.A."/>
            <person name="Pope W.H."/>
            <person name="Jacobs-Sera D."/>
            <person name="Hendrix R.W."/>
            <person name="Hatfull G.F."/>
        </authorList>
    </citation>
    <scope>NUCLEOTIDE SEQUENCE [LARGE SCALE GENOMIC DNA]</scope>
    <source>
        <strain evidence="10 11">PUDD_83A45</strain>
    </source>
</reference>
<dbReference type="AlphaFoldDB" id="A0A0K1RAW6"/>
<keyword evidence="7 8" id="KW-0066">ATP synthesis</keyword>
<name>A0A0K1RAW6_9CORY</name>
<dbReference type="RefSeq" id="WP_052204663.1">
    <property type="nucleotide sequence ID" value="NZ_CAMYAJ010000003.1"/>
</dbReference>
<evidence type="ECO:0000256" key="4">
    <source>
        <dbReference type="ARBA" id="ARBA00023065"/>
    </source>
</evidence>
<organism evidence="10 11">
    <name type="scientific">Corynebacterium riegelii</name>
    <dbReference type="NCBI Taxonomy" id="156976"/>
    <lineage>
        <taxon>Bacteria</taxon>
        <taxon>Bacillati</taxon>
        <taxon>Actinomycetota</taxon>
        <taxon>Actinomycetes</taxon>
        <taxon>Mycobacteriales</taxon>
        <taxon>Corynebacteriaceae</taxon>
        <taxon>Corynebacterium</taxon>
    </lineage>
</organism>
<keyword evidence="3 8" id="KW-0813">Transport</keyword>
<dbReference type="HAMAP" id="MF_00530">
    <property type="entry name" value="ATP_synth_epsil_bac"/>
    <property type="match status" value="1"/>
</dbReference>
<dbReference type="CDD" id="cd12152">
    <property type="entry name" value="F1-ATPase_delta"/>
    <property type="match status" value="1"/>
</dbReference>
<dbReference type="Gene3D" id="2.60.15.10">
    <property type="entry name" value="F0F1 ATP synthase delta/epsilon subunit, N-terminal"/>
    <property type="match status" value="1"/>
</dbReference>
<proteinExistence type="inferred from homology"/>
<dbReference type="GO" id="GO:0005524">
    <property type="term" value="F:ATP binding"/>
    <property type="evidence" value="ECO:0007669"/>
    <property type="project" value="UniProtKB-UniRule"/>
</dbReference>
<evidence type="ECO:0000256" key="1">
    <source>
        <dbReference type="ARBA" id="ARBA00004202"/>
    </source>
</evidence>
<keyword evidence="4 8" id="KW-0406">Ion transport</keyword>
<dbReference type="GO" id="GO:0045259">
    <property type="term" value="C:proton-transporting ATP synthase complex"/>
    <property type="evidence" value="ECO:0007669"/>
    <property type="project" value="UniProtKB-KW"/>
</dbReference>
<dbReference type="EMBL" id="CP012342">
    <property type="protein sequence ID" value="AKV58565.1"/>
    <property type="molecule type" value="Genomic_DNA"/>
</dbReference>
<evidence type="ECO:0000256" key="6">
    <source>
        <dbReference type="ARBA" id="ARBA00023196"/>
    </source>
</evidence>
<protein>
    <recommendedName>
        <fullName evidence="8">ATP synthase epsilon chain</fullName>
    </recommendedName>
    <alternativeName>
        <fullName evidence="8">ATP synthase F1 sector epsilon subunit</fullName>
    </alternativeName>
    <alternativeName>
        <fullName evidence="8">F-ATPase epsilon subunit</fullName>
    </alternativeName>
</protein>
<evidence type="ECO:0000256" key="8">
    <source>
        <dbReference type="HAMAP-Rule" id="MF_00530"/>
    </source>
</evidence>
<dbReference type="InterPro" id="IPR020546">
    <property type="entry name" value="ATP_synth_F1_dsu/esu_N"/>
</dbReference>
<dbReference type="PANTHER" id="PTHR13822">
    <property type="entry name" value="ATP SYNTHASE DELTA/EPSILON CHAIN"/>
    <property type="match status" value="1"/>
</dbReference>
<keyword evidence="8" id="KW-0375">Hydrogen ion transport</keyword>
<accession>A0A0K1RAW6</accession>
<evidence type="ECO:0000256" key="3">
    <source>
        <dbReference type="ARBA" id="ARBA00022448"/>
    </source>
</evidence>
<keyword evidence="6 8" id="KW-0139">CF(1)</keyword>
<keyword evidence="11" id="KW-1185">Reference proteome</keyword>
<dbReference type="GO" id="GO:0005886">
    <property type="term" value="C:plasma membrane"/>
    <property type="evidence" value="ECO:0007669"/>
    <property type="project" value="UniProtKB-SubCell"/>
</dbReference>
<dbReference type="GO" id="GO:0046933">
    <property type="term" value="F:proton-transporting ATP synthase activity, rotational mechanism"/>
    <property type="evidence" value="ECO:0007669"/>
    <property type="project" value="UniProtKB-UniRule"/>
</dbReference>
<gene>
    <name evidence="8" type="primary">atpC</name>
    <name evidence="10" type="ORF">AK829_04555</name>
</gene>
<dbReference type="NCBIfam" id="NF001852">
    <property type="entry name" value="PRK00571.2-5"/>
    <property type="match status" value="1"/>
</dbReference>
<comment type="function">
    <text evidence="8">Produces ATP from ADP in the presence of a proton gradient across the membrane.</text>
</comment>
<evidence type="ECO:0000256" key="2">
    <source>
        <dbReference type="ARBA" id="ARBA00005712"/>
    </source>
</evidence>